<protein>
    <recommendedName>
        <fullName evidence="1">GCN5-related N-acetyltransferase Rv2170-like domain-containing protein</fullName>
    </recommendedName>
</protein>
<comment type="caution">
    <text evidence="2">The sequence shown here is derived from an EMBL/GenBank/DDBJ whole genome shotgun (WGS) entry which is preliminary data.</text>
</comment>
<keyword evidence="3" id="KW-1185">Reference proteome</keyword>
<reference evidence="2" key="1">
    <citation type="journal article" date="2020" name="BMC Genomics">
        <title>Correction to: Identification and distribution of gene clusters required for synthesis of sphingolipid metabolism inhibitors in diverse species of the filamentous fungus Fusarium.</title>
        <authorList>
            <person name="Kim H.S."/>
            <person name="Lohmar J.M."/>
            <person name="Busman M."/>
            <person name="Brown D.W."/>
            <person name="Naumann T.A."/>
            <person name="Divon H.H."/>
            <person name="Lysoe E."/>
            <person name="Uhlig S."/>
            <person name="Proctor R.H."/>
        </authorList>
    </citation>
    <scope>NUCLEOTIDE SEQUENCE</scope>
    <source>
        <strain evidence="2">NRRL 20472</strain>
    </source>
</reference>
<organism evidence="2 3">
    <name type="scientific">Fusarium sarcochroum</name>
    <dbReference type="NCBI Taxonomy" id="1208366"/>
    <lineage>
        <taxon>Eukaryota</taxon>
        <taxon>Fungi</taxon>
        <taxon>Dikarya</taxon>
        <taxon>Ascomycota</taxon>
        <taxon>Pezizomycotina</taxon>
        <taxon>Sordariomycetes</taxon>
        <taxon>Hypocreomycetidae</taxon>
        <taxon>Hypocreales</taxon>
        <taxon>Nectriaceae</taxon>
        <taxon>Fusarium</taxon>
        <taxon>Fusarium lateritium species complex</taxon>
    </lineage>
</organism>
<dbReference type="CDD" id="cd04301">
    <property type="entry name" value="NAT_SF"/>
    <property type="match status" value="1"/>
</dbReference>
<accession>A0A8H4U4S0</accession>
<dbReference type="InterPro" id="IPR016181">
    <property type="entry name" value="Acyl_CoA_acyltransferase"/>
</dbReference>
<dbReference type="SUPFAM" id="SSF55729">
    <property type="entry name" value="Acyl-CoA N-acyltransferases (Nat)"/>
    <property type="match status" value="1"/>
</dbReference>
<evidence type="ECO:0000313" key="3">
    <source>
        <dbReference type="Proteomes" id="UP000622797"/>
    </source>
</evidence>
<dbReference type="InterPro" id="IPR013653">
    <property type="entry name" value="GCN5-like_dom"/>
</dbReference>
<dbReference type="GO" id="GO:0016747">
    <property type="term" value="F:acyltransferase activity, transferring groups other than amino-acyl groups"/>
    <property type="evidence" value="ECO:0007669"/>
    <property type="project" value="InterPro"/>
</dbReference>
<dbReference type="AlphaFoldDB" id="A0A8H4U4S0"/>
<name>A0A8H4U4S0_9HYPO</name>
<sequence>MSLSSQLYVYDIKSNGGQLNPASSGIKGARPFEHVIEFLTSRLPQSLPLLRILQMGPRDEGAFLITTLLPHLTMREPVEEDPEAINPASVWTMAYVNRVNHPGTEMWIFSSLEMWPLLDGYEKAPQKVYVNPWQLFLPFSTEVCQHAKQQLLAICSYIPISSRKSEPSSLKRGELVRFGPYLCVGNVHTRVASLLAQTPVIAKNSPAYGKYLFRTGSDNMAKELNSSTLSATLPPGFKFDTIHRSDYAKVMQENRTIRGASTLDRIRGVGIRRVGSSSTDEPSRLVAFAFAGEDGSIRALHVDEEFRRMGLAKAVVQRIISLGLCDPPRQGPFAASEDIQQEYEGSSPMGFTGVMERNEGSIKTFKAIGAYWAWDVFWLWIDLDEARKSHQCLLDGGNLPSGCSPQ</sequence>
<evidence type="ECO:0000313" key="2">
    <source>
        <dbReference type="EMBL" id="KAF4969885.1"/>
    </source>
</evidence>
<dbReference type="OrthoDB" id="61870at2759"/>
<feature type="domain" description="GCN5-related N-acetyltransferase Rv2170-like" evidence="1">
    <location>
        <begin position="279"/>
        <end position="320"/>
    </location>
</feature>
<gene>
    <name evidence="2" type="ORF">FSARC_2980</name>
</gene>
<dbReference type="Pfam" id="PF08445">
    <property type="entry name" value="FR47"/>
    <property type="match status" value="1"/>
</dbReference>
<reference evidence="2" key="2">
    <citation type="submission" date="2020-05" db="EMBL/GenBank/DDBJ databases">
        <authorList>
            <person name="Kim H.-S."/>
            <person name="Proctor R.H."/>
            <person name="Brown D.W."/>
        </authorList>
    </citation>
    <scope>NUCLEOTIDE SEQUENCE</scope>
    <source>
        <strain evidence="2">NRRL 20472</strain>
    </source>
</reference>
<dbReference type="Proteomes" id="UP000622797">
    <property type="component" value="Unassembled WGS sequence"/>
</dbReference>
<proteinExistence type="predicted"/>
<dbReference type="Gene3D" id="3.40.630.30">
    <property type="match status" value="1"/>
</dbReference>
<dbReference type="EMBL" id="JABEXW010000147">
    <property type="protein sequence ID" value="KAF4969885.1"/>
    <property type="molecule type" value="Genomic_DNA"/>
</dbReference>
<evidence type="ECO:0000259" key="1">
    <source>
        <dbReference type="Pfam" id="PF08445"/>
    </source>
</evidence>